<dbReference type="EMBL" id="QOWE01000014">
    <property type="protein sequence ID" value="RCR68287.1"/>
    <property type="molecule type" value="Genomic_DNA"/>
</dbReference>
<evidence type="ECO:0000259" key="1">
    <source>
        <dbReference type="Pfam" id="PF00717"/>
    </source>
</evidence>
<evidence type="ECO:0000313" key="3">
    <source>
        <dbReference type="Proteomes" id="UP000253383"/>
    </source>
</evidence>
<dbReference type="PANTHER" id="PTHR33516">
    <property type="entry name" value="LEXA REPRESSOR"/>
    <property type="match status" value="1"/>
</dbReference>
<feature type="domain" description="Peptidase S24/S26A/S26B/S26C" evidence="1">
    <location>
        <begin position="25"/>
        <end position="141"/>
    </location>
</feature>
<dbReference type="InterPro" id="IPR015927">
    <property type="entry name" value="Peptidase_S24_S26A/B/C"/>
</dbReference>
<dbReference type="InterPro" id="IPR036286">
    <property type="entry name" value="LexA/Signal_pep-like_sf"/>
</dbReference>
<dbReference type="Pfam" id="PF00717">
    <property type="entry name" value="Peptidase_S24"/>
    <property type="match status" value="1"/>
</dbReference>
<dbReference type="SUPFAM" id="SSF51306">
    <property type="entry name" value="LexA/Signal peptidase"/>
    <property type="match status" value="1"/>
</dbReference>
<gene>
    <name evidence="2" type="ORF">DUE52_17990</name>
</gene>
<dbReference type="InterPro" id="IPR039418">
    <property type="entry name" value="LexA-like"/>
</dbReference>
<dbReference type="AlphaFoldDB" id="A0A368JKV3"/>
<reference evidence="2 3" key="1">
    <citation type="submission" date="2018-07" db="EMBL/GenBank/DDBJ databases">
        <title>Genome analysis of Larkinella rosea.</title>
        <authorList>
            <person name="Zhou Z."/>
            <person name="Wang G."/>
        </authorList>
    </citation>
    <scope>NUCLEOTIDE SEQUENCE [LARGE SCALE GENOMIC DNA]</scope>
    <source>
        <strain evidence="3">zzj9</strain>
    </source>
</reference>
<dbReference type="PANTHER" id="PTHR33516:SF2">
    <property type="entry name" value="LEXA REPRESSOR-RELATED"/>
    <property type="match status" value="1"/>
</dbReference>
<evidence type="ECO:0000313" key="2">
    <source>
        <dbReference type="EMBL" id="RCR68287.1"/>
    </source>
</evidence>
<keyword evidence="3" id="KW-1185">Reference proteome</keyword>
<dbReference type="OrthoDB" id="9787787at2"/>
<dbReference type="Gene3D" id="2.10.109.10">
    <property type="entry name" value="Umud Fragment, subunit A"/>
    <property type="match status" value="1"/>
</dbReference>
<organism evidence="2 3">
    <name type="scientific">Larkinella punicea</name>
    <dbReference type="NCBI Taxonomy" id="2315727"/>
    <lineage>
        <taxon>Bacteria</taxon>
        <taxon>Pseudomonadati</taxon>
        <taxon>Bacteroidota</taxon>
        <taxon>Cytophagia</taxon>
        <taxon>Cytophagales</taxon>
        <taxon>Spirosomataceae</taxon>
        <taxon>Larkinella</taxon>
    </lineage>
</organism>
<proteinExistence type="predicted"/>
<name>A0A368JKV3_9BACT</name>
<dbReference type="CDD" id="cd06529">
    <property type="entry name" value="S24_LexA-like"/>
    <property type="match status" value="1"/>
</dbReference>
<comment type="caution">
    <text evidence="2">The sequence shown here is derived from an EMBL/GenBank/DDBJ whole genome shotgun (WGS) entry which is preliminary data.</text>
</comment>
<accession>A0A368JKV3</accession>
<sequence>MIVLNDRIRIDDIRRIVPGIRLKIPLFSSYVAAGFPSPAENYIEKVCDLNDLCILNAEATYFVRVGSDSMSGDRIEAGDILVVDCSLEPVGGRIVVVWLNGDHVVKRIRFAGEMIVLESSNPKYLPIYVHPGEDFKVFGVVTRVIMKPV</sequence>
<protein>
    <submittedName>
        <fullName evidence="2">Peptidase S24</fullName>
    </submittedName>
</protein>
<dbReference type="InterPro" id="IPR050077">
    <property type="entry name" value="LexA_repressor"/>
</dbReference>
<dbReference type="Proteomes" id="UP000253383">
    <property type="component" value="Unassembled WGS sequence"/>
</dbReference>
<dbReference type="NCBIfam" id="NF007621">
    <property type="entry name" value="PRK10276.1"/>
    <property type="match status" value="1"/>
</dbReference>